<keyword evidence="3" id="KW-0802">TPR repeat</keyword>
<evidence type="ECO:0000256" key="1">
    <source>
        <dbReference type="ARBA" id="ARBA00010935"/>
    </source>
</evidence>
<dbReference type="InterPro" id="IPR019734">
    <property type="entry name" value="TPR_rpt"/>
</dbReference>
<dbReference type="GO" id="GO:0035721">
    <property type="term" value="P:intraciliary retrograde transport"/>
    <property type="evidence" value="ECO:0007669"/>
    <property type="project" value="TreeGrafter"/>
</dbReference>
<dbReference type="InterPro" id="IPR056835">
    <property type="entry name" value="ARM_TT21_5th"/>
</dbReference>
<evidence type="ECO:0000259" key="5">
    <source>
        <dbReference type="Pfam" id="PF25062"/>
    </source>
</evidence>
<dbReference type="InterPro" id="IPR056832">
    <property type="entry name" value="ARM_TT21_2nd"/>
</dbReference>
<dbReference type="SMART" id="SM00028">
    <property type="entry name" value="TPR"/>
    <property type="match status" value="9"/>
</dbReference>
<dbReference type="InterPro" id="IPR056834">
    <property type="entry name" value="ARM_TT21_C"/>
</dbReference>
<organism evidence="9 10">
    <name type="scientific">Parthenolecanium corni</name>
    <dbReference type="NCBI Taxonomy" id="536013"/>
    <lineage>
        <taxon>Eukaryota</taxon>
        <taxon>Metazoa</taxon>
        <taxon>Ecdysozoa</taxon>
        <taxon>Arthropoda</taxon>
        <taxon>Hexapoda</taxon>
        <taxon>Insecta</taxon>
        <taxon>Pterygota</taxon>
        <taxon>Neoptera</taxon>
        <taxon>Paraneoptera</taxon>
        <taxon>Hemiptera</taxon>
        <taxon>Sternorrhyncha</taxon>
        <taxon>Coccoidea</taxon>
        <taxon>Coccidae</taxon>
        <taxon>Parthenolecanium</taxon>
    </lineage>
</organism>
<feature type="domain" description="Tetratricopeptide repeat protein 21A/21B second ARM" evidence="4">
    <location>
        <begin position="259"/>
        <end position="511"/>
    </location>
</feature>
<protein>
    <recommendedName>
        <fullName evidence="11">Tetratricopeptide repeat protein 21B</fullName>
    </recommendedName>
</protein>
<proteinExistence type="inferred from homology"/>
<dbReference type="PANTHER" id="PTHR14699">
    <property type="entry name" value="STI2 PROTEIN-RELATED"/>
    <property type="match status" value="1"/>
</dbReference>
<dbReference type="PANTHER" id="PTHR14699:SF0">
    <property type="entry name" value="TETRATRICOPEPTIDE REPEAT PROTEIN 21 HOMOLOG"/>
    <property type="match status" value="1"/>
</dbReference>
<evidence type="ECO:0000313" key="9">
    <source>
        <dbReference type="EMBL" id="KAK7602556.1"/>
    </source>
</evidence>
<dbReference type="Pfam" id="PF25064">
    <property type="entry name" value="ARM_TT21_5th"/>
    <property type="match status" value="1"/>
</dbReference>
<feature type="domain" description="Tetratricopeptide repeat protein 21A/21B fifth ARM repeats" evidence="7">
    <location>
        <begin position="883"/>
        <end position="996"/>
    </location>
</feature>
<dbReference type="Pfam" id="PF25060">
    <property type="entry name" value="ARM_TT21_2nd"/>
    <property type="match status" value="1"/>
</dbReference>
<feature type="domain" description="Tetratricopeptide repeat protein 21A/21B C-terminal ARM" evidence="6">
    <location>
        <begin position="1004"/>
        <end position="1211"/>
    </location>
</feature>
<gene>
    <name evidence="9" type="ORF">V9T40_008145</name>
</gene>
<dbReference type="InterPro" id="IPR056836">
    <property type="entry name" value="ARM_TT21_4th"/>
</dbReference>
<keyword evidence="10" id="KW-1185">Reference proteome</keyword>
<evidence type="ECO:0000259" key="6">
    <source>
        <dbReference type="Pfam" id="PF25063"/>
    </source>
</evidence>
<evidence type="ECO:0000256" key="3">
    <source>
        <dbReference type="ARBA" id="ARBA00022803"/>
    </source>
</evidence>
<dbReference type="GO" id="GO:0005929">
    <property type="term" value="C:cilium"/>
    <property type="evidence" value="ECO:0007669"/>
    <property type="project" value="GOC"/>
</dbReference>
<sequence length="1217" mass="139474">MNFDLIQYYCREKHFRTMRSIAETAVQSRPDDAVMKLQYCTALILENRIGEALRELELFTSKGDTELAITVAMIHAQNLCDIPDNETIFSLENRLKAERKRASELALYYAANFYLQLQIFDKAKELTELIFQQNQSSVRGWLMKGWLELNGGNLTDAIDCFNNVLLQENQNFSAALGEIYCLSVGDALHRLNQLIVKYPKLTPPLMEKMKFLLADRDWDQCAEFANRILEVDEANILALEFRILYNLCARGDTEFVLNHYEELILALHNREPNNWFLYFEFGQVLCRTGGKNLNLLQISMKFVQEALNLDPNNVAVNIEMANQFYLLGNYQKSVDICKKVALIDDSATEALIGLIKCRLMDNGLNEEIKQQIDFLLEVYNKDTNPDLLALQATYEPENIAAKLLKKAIELKFIYVKNLRFGIKYLIALDATFILDVLQRFSFIDESFQIEVLKKLTDVIPGLLDLWLLLAQVYINSNANMDAERILRHIIENLDASNADANLNLALILINQKRYREAESTLELCLSQNLNARSKPLFHFLMGKIKKHENNHGECIDSMLNALNYMTESDHLKSLDLASLYLDLSQSYQMMRQPSQATEAIQKATLLLEGSPQEDRILVARADLELWKNNPDQALTLLSSILPKSSLYHEAQMKIAEIHLKFNKDSIKFVECHKQLAEKDPSHENLINLAEAYFSIRKIDDAVEVYEKILRKKFDPKLCKKLAELYCKCHQYDKAMRCYREAGPDGSVDLAQLLFRMEQWESAEMTLAHVPILDKALLLSKIKEKLGDIPSAVNLLNEAYQKVGRNNDSIAAQFCCQMAEHEASQQNFESAIEHYKQAIAHCERNKTDVTAIQISLSKLYLQKNDFGSCQSICSTLLSKDANNEMALLLSGDLSFRKCDFLSASNLFHKLLSKKPDYWLALVRMIEVKRRMGVLSEVNTYLKNAYEVNSADPGLAYCTGLFHWFNGDLSEAITNFNAVKHDAEWGQQALYNMVEIYLSGLEDHETAQSLLQEIEPNSSEEETNRSLLVNFVLLASKDKQLVEKAMNELTLLGSRDVLRIGASLGLAMGYMLQKQPQRARNVLKIIAKTTWQYEEAEYLERCWLLLAEHYVQSGKYELAFELIKKILLYNSGSSKAHELCGMIAEKEHKYGDPIAHYVKAWALNNRRDPNLGHRLASLYLKNKRYADSISVCHTVLKENPDYSRIKKDVYEKSLSLLRT</sequence>
<accession>A0AAN9Y823</accession>
<dbReference type="Proteomes" id="UP001367676">
    <property type="component" value="Unassembled WGS sequence"/>
</dbReference>
<dbReference type="InterPro" id="IPR011990">
    <property type="entry name" value="TPR-like_helical_dom_sf"/>
</dbReference>
<evidence type="ECO:0000313" key="10">
    <source>
        <dbReference type="Proteomes" id="UP001367676"/>
    </source>
</evidence>
<dbReference type="Pfam" id="PF25068">
    <property type="entry name" value="ARM_TT21_4th"/>
    <property type="match status" value="1"/>
</dbReference>
<evidence type="ECO:0000256" key="2">
    <source>
        <dbReference type="ARBA" id="ARBA00022737"/>
    </source>
</evidence>
<reference evidence="9 10" key="1">
    <citation type="submission" date="2024-03" db="EMBL/GenBank/DDBJ databases">
        <title>Adaptation during the transition from Ophiocordyceps entomopathogen to insect associate is accompanied by gene loss and intensified selection.</title>
        <authorList>
            <person name="Ward C.M."/>
            <person name="Onetto C.A."/>
            <person name="Borneman A.R."/>
        </authorList>
    </citation>
    <scope>NUCLEOTIDE SEQUENCE [LARGE SCALE GENOMIC DNA]</scope>
    <source>
        <strain evidence="9">AWRI1</strain>
        <tissue evidence="9">Single Adult Female</tissue>
    </source>
</reference>
<comment type="caution">
    <text evidence="9">The sequence shown here is derived from an EMBL/GenBank/DDBJ whole genome shotgun (WGS) entry which is preliminary data.</text>
</comment>
<evidence type="ECO:0000259" key="4">
    <source>
        <dbReference type="Pfam" id="PF25060"/>
    </source>
</evidence>
<keyword evidence="2" id="KW-0677">Repeat</keyword>
<dbReference type="Pfam" id="PF25058">
    <property type="entry name" value="ARM_TT21"/>
    <property type="match status" value="1"/>
</dbReference>
<feature type="domain" description="Tetratricopeptide repeat protein 21A/21B fourth ARM" evidence="8">
    <location>
        <begin position="692"/>
        <end position="838"/>
    </location>
</feature>
<dbReference type="EMBL" id="JBBCAQ010000008">
    <property type="protein sequence ID" value="KAK7602556.1"/>
    <property type="molecule type" value="Genomic_DNA"/>
</dbReference>
<dbReference type="InterPro" id="IPR040364">
    <property type="entry name" value="TTC21A/TTC21B"/>
</dbReference>
<dbReference type="InterPro" id="IPR056833">
    <property type="entry name" value="ARM_TT21_N"/>
</dbReference>
<evidence type="ECO:0000259" key="8">
    <source>
        <dbReference type="Pfam" id="PF25068"/>
    </source>
</evidence>
<feature type="domain" description="Tetratricopeptide repeat protein 21A/21B N-terminal ARM repeat" evidence="5">
    <location>
        <begin position="6"/>
        <end position="221"/>
    </location>
</feature>
<dbReference type="Pfam" id="PF25063">
    <property type="entry name" value="ARM_TT21_C"/>
    <property type="match status" value="1"/>
</dbReference>
<evidence type="ECO:0000259" key="7">
    <source>
        <dbReference type="Pfam" id="PF25064"/>
    </source>
</evidence>
<dbReference type="GO" id="GO:0030991">
    <property type="term" value="C:intraciliary transport particle A"/>
    <property type="evidence" value="ECO:0007669"/>
    <property type="project" value="TreeGrafter"/>
</dbReference>
<dbReference type="GO" id="GO:0061512">
    <property type="term" value="P:protein localization to cilium"/>
    <property type="evidence" value="ECO:0007669"/>
    <property type="project" value="TreeGrafter"/>
</dbReference>
<dbReference type="AlphaFoldDB" id="A0AAN9Y823"/>
<name>A0AAN9Y823_9HEMI</name>
<dbReference type="Pfam" id="PF25062">
    <property type="entry name" value="ARM_TT21_N"/>
    <property type="match status" value="1"/>
</dbReference>
<dbReference type="SUPFAM" id="SSF48452">
    <property type="entry name" value="TPR-like"/>
    <property type="match status" value="5"/>
</dbReference>
<evidence type="ECO:0008006" key="11">
    <source>
        <dbReference type="Google" id="ProtNLM"/>
    </source>
</evidence>
<comment type="similarity">
    <text evidence="1">Belongs to the TTC21 family.</text>
</comment>
<dbReference type="Gene3D" id="1.25.40.10">
    <property type="entry name" value="Tetratricopeptide repeat domain"/>
    <property type="match status" value="6"/>
</dbReference>